<dbReference type="PANTHER" id="PTHR22957">
    <property type="entry name" value="TBC1 DOMAIN FAMILY MEMBER GTPASE-ACTIVATING PROTEIN"/>
    <property type="match status" value="1"/>
</dbReference>
<dbReference type="SMART" id="SM00164">
    <property type="entry name" value="TBC"/>
    <property type="match status" value="1"/>
</dbReference>
<dbReference type="InterPro" id="IPR000195">
    <property type="entry name" value="Rab-GAP-TBC_dom"/>
</dbReference>
<dbReference type="Gene3D" id="1.10.472.80">
    <property type="entry name" value="Ypt/Rab-GAP domain of gyp1p, domain 3"/>
    <property type="match status" value="1"/>
</dbReference>
<organism evidence="3">
    <name type="scientific">Medioppia subpectinata</name>
    <dbReference type="NCBI Taxonomy" id="1979941"/>
    <lineage>
        <taxon>Eukaryota</taxon>
        <taxon>Metazoa</taxon>
        <taxon>Ecdysozoa</taxon>
        <taxon>Arthropoda</taxon>
        <taxon>Chelicerata</taxon>
        <taxon>Arachnida</taxon>
        <taxon>Acari</taxon>
        <taxon>Acariformes</taxon>
        <taxon>Sarcoptiformes</taxon>
        <taxon>Oribatida</taxon>
        <taxon>Brachypylina</taxon>
        <taxon>Oppioidea</taxon>
        <taxon>Oppiidae</taxon>
        <taxon>Medioppia</taxon>
    </lineage>
</organism>
<dbReference type="SUPFAM" id="SSF47923">
    <property type="entry name" value="Ypt/Rab-GAP domain of gyp1p"/>
    <property type="match status" value="2"/>
</dbReference>
<dbReference type="GO" id="GO:0005096">
    <property type="term" value="F:GTPase activator activity"/>
    <property type="evidence" value="ECO:0007669"/>
    <property type="project" value="UniProtKB-KW"/>
</dbReference>
<dbReference type="PANTHER" id="PTHR22957:SF333">
    <property type="entry name" value="TBC1 DOMAIN FAMILY MEMBER 25"/>
    <property type="match status" value="1"/>
</dbReference>
<dbReference type="Pfam" id="PF00566">
    <property type="entry name" value="RabGAP-TBC"/>
    <property type="match status" value="1"/>
</dbReference>
<dbReference type="GO" id="GO:0005776">
    <property type="term" value="C:autophagosome"/>
    <property type="evidence" value="ECO:0007669"/>
    <property type="project" value="TreeGrafter"/>
</dbReference>
<dbReference type="InterPro" id="IPR035969">
    <property type="entry name" value="Rab-GAP_TBC_sf"/>
</dbReference>
<proteinExistence type="predicted"/>
<evidence type="ECO:0000256" key="1">
    <source>
        <dbReference type="ARBA" id="ARBA00022468"/>
    </source>
</evidence>
<dbReference type="InterPro" id="IPR000270">
    <property type="entry name" value="PB1_dom"/>
</dbReference>
<evidence type="ECO:0000313" key="3">
    <source>
        <dbReference type="EMBL" id="CAD7624851.1"/>
    </source>
</evidence>
<feature type="domain" description="Rab-GAP TBC" evidence="2">
    <location>
        <begin position="197"/>
        <end position="404"/>
    </location>
</feature>
<sequence length="483" mass="56624">MMSHLIKYHIPEVIGIEVLKTDKYDNYLKTNNGEEVRRLSVNPKMTPLSVLYKLVVQAFNLNSDFTLSYLRRDTYELCCIQCDLDLDYAYRHNSHPCLQIRLFVDKSNCNSLFDWDIITTSDVVRTQCDGTSTTSTTVLLINQVQKLMNRALEKSKGKQMPESVTRPLNDNELRTFLDSEGKVKCIRDMRIAVYERGVEPSLRKVVWKHLLNVYPYGLTAQQRIDFMKLKCETYCQMRNLWQSNEKDPIVEQTLDMIKKDVMRTDRQHHFYYGNSDDDNDNVTALLNLLTTYSLNHRETYCQGMSDLASPLLYAMKDESHAYICFCALMSRLSSNFNANGEVMSRKFAHLSQLLQYYDHDLYSYLRRQGAHELLFCYRWLLLELKREFPFDDTLLMLEVLWSSMPCVDMKTSLHLFDDHFLYIPNKSFHLRPQFSQNISIDPTLTPTKASISPLRTIKLMPQFMTNDSKHIDSSQKELIDNLH</sequence>
<protein>
    <recommendedName>
        <fullName evidence="2">Rab-GAP TBC domain-containing protein</fullName>
    </recommendedName>
</protein>
<dbReference type="Pfam" id="PF00564">
    <property type="entry name" value="PB1"/>
    <property type="match status" value="1"/>
</dbReference>
<evidence type="ECO:0000259" key="2">
    <source>
        <dbReference type="PROSITE" id="PS50086"/>
    </source>
</evidence>
<dbReference type="OrthoDB" id="10264062at2759"/>
<dbReference type="GO" id="GO:1901096">
    <property type="term" value="P:regulation of autophagosome maturation"/>
    <property type="evidence" value="ECO:0007669"/>
    <property type="project" value="TreeGrafter"/>
</dbReference>
<dbReference type="Gene3D" id="1.10.8.270">
    <property type="entry name" value="putative rabgap domain of human tbc1 domain family member 14 like domains"/>
    <property type="match status" value="1"/>
</dbReference>
<dbReference type="EMBL" id="OC857194">
    <property type="protein sequence ID" value="CAD7624851.1"/>
    <property type="molecule type" value="Genomic_DNA"/>
</dbReference>
<dbReference type="EMBL" id="CAJPIZ010002619">
    <property type="protein sequence ID" value="CAG2105281.1"/>
    <property type="molecule type" value="Genomic_DNA"/>
</dbReference>
<evidence type="ECO:0000313" key="4">
    <source>
        <dbReference type="Proteomes" id="UP000759131"/>
    </source>
</evidence>
<dbReference type="Proteomes" id="UP000759131">
    <property type="component" value="Unassembled WGS sequence"/>
</dbReference>
<dbReference type="CDD" id="cd05992">
    <property type="entry name" value="PB1"/>
    <property type="match status" value="1"/>
</dbReference>
<keyword evidence="1" id="KW-0343">GTPase activation</keyword>
<dbReference type="PROSITE" id="PS50086">
    <property type="entry name" value="TBC_RABGAP"/>
    <property type="match status" value="1"/>
</dbReference>
<dbReference type="AlphaFoldDB" id="A0A7R9KMI9"/>
<accession>A0A7R9KMI9</accession>
<keyword evidence="4" id="KW-1185">Reference proteome</keyword>
<name>A0A7R9KMI9_9ACAR</name>
<reference evidence="3" key="1">
    <citation type="submission" date="2020-11" db="EMBL/GenBank/DDBJ databases">
        <authorList>
            <person name="Tran Van P."/>
        </authorList>
    </citation>
    <scope>NUCLEOTIDE SEQUENCE</scope>
</reference>
<dbReference type="SUPFAM" id="SSF54277">
    <property type="entry name" value="CAD &amp; PB1 domains"/>
    <property type="match status" value="1"/>
</dbReference>
<gene>
    <name evidence="3" type="ORF">OSB1V03_LOCUS5290</name>
</gene>